<dbReference type="VEuPathDB" id="FungiDB:MELLADRAFT_91976"/>
<evidence type="ECO:0000256" key="4">
    <source>
        <dbReference type="PROSITE-ProRule" id="PRU00042"/>
    </source>
</evidence>
<sequence length="416" mass="46585">MMSPTSLDLYDGTSEVKPSIFHGGFANNIPCPPDDYSLLSPPVLSGKDQFSCFQFDSHHDAALYGAVQVPLFKRPFDSSHLGASTRLDLAEQFLPNDHAWPQHPLDPRELVGHSLEALYETHWLEHDRRSDTSPPSSVGSIFEIPSSPPINIATPETFLEAPQYISSPMVLDESSLSSAFPCMINQPPRQILPGEESVWDPEYGCPSQPHQPYLPLSSGAPVTPSLHFIPEAIDFNYLPYVSPSDCPTTLASPYSIPRKNLAKPPRPKTSARSRKRPHSDTNAQTSPSLTINPNTQGYQLLDYPITKKRKIPKVRPAKFVCDFIPSGKSTSCGQSFDRTEHLKRHLVAHYGEKRFSCSICGRKFGRNEPDIFFSNLNQHIKTHDNYNGRNSRLLRARMLQEQSHQAVQDGRRTVTM</sequence>
<dbReference type="GO" id="GO:0000981">
    <property type="term" value="F:DNA-binding transcription factor activity, RNA polymerase II-specific"/>
    <property type="evidence" value="ECO:0007669"/>
    <property type="project" value="TreeGrafter"/>
</dbReference>
<feature type="domain" description="C2H2-type" evidence="6">
    <location>
        <begin position="319"/>
        <end position="354"/>
    </location>
</feature>
<feature type="compositionally biased region" description="Polar residues" evidence="5">
    <location>
        <begin position="280"/>
        <end position="295"/>
    </location>
</feature>
<dbReference type="SUPFAM" id="SSF57667">
    <property type="entry name" value="beta-beta-alpha zinc fingers"/>
    <property type="match status" value="1"/>
</dbReference>
<dbReference type="HOGENOM" id="CLU_660699_0_0_1"/>
<dbReference type="GO" id="GO:0008270">
    <property type="term" value="F:zinc ion binding"/>
    <property type="evidence" value="ECO:0007669"/>
    <property type="project" value="UniProtKB-KW"/>
</dbReference>
<dbReference type="AlphaFoldDB" id="F4S133"/>
<dbReference type="PANTHER" id="PTHR23235:SF120">
    <property type="entry name" value="KRUPPEL-LIKE FACTOR 15"/>
    <property type="match status" value="1"/>
</dbReference>
<dbReference type="PROSITE" id="PS50157">
    <property type="entry name" value="ZINC_FINGER_C2H2_2"/>
    <property type="match status" value="1"/>
</dbReference>
<gene>
    <name evidence="7" type="ORF">MELLADRAFT_91976</name>
</gene>
<dbReference type="InParanoid" id="F4S133"/>
<dbReference type="InterPro" id="IPR013087">
    <property type="entry name" value="Znf_C2H2_type"/>
</dbReference>
<evidence type="ECO:0000313" key="7">
    <source>
        <dbReference type="EMBL" id="EGG01709.1"/>
    </source>
</evidence>
<name>F4S133_MELLP</name>
<dbReference type="GeneID" id="18936079"/>
<keyword evidence="3" id="KW-0862">Zinc</keyword>
<proteinExistence type="predicted"/>
<evidence type="ECO:0000256" key="5">
    <source>
        <dbReference type="SAM" id="MobiDB-lite"/>
    </source>
</evidence>
<keyword evidence="1" id="KW-0479">Metal-binding</keyword>
<dbReference type="PANTHER" id="PTHR23235">
    <property type="entry name" value="KRUEPPEL-LIKE TRANSCRIPTION FACTOR"/>
    <property type="match status" value="1"/>
</dbReference>
<reference evidence="8" key="1">
    <citation type="journal article" date="2011" name="Proc. Natl. Acad. Sci. U.S.A.">
        <title>Obligate biotrophy features unraveled by the genomic analysis of rust fungi.</title>
        <authorList>
            <person name="Duplessis S."/>
            <person name="Cuomo C.A."/>
            <person name="Lin Y.-C."/>
            <person name="Aerts A."/>
            <person name="Tisserant E."/>
            <person name="Veneault-Fourrey C."/>
            <person name="Joly D.L."/>
            <person name="Hacquard S."/>
            <person name="Amselem J."/>
            <person name="Cantarel B.L."/>
            <person name="Chiu R."/>
            <person name="Coutinho P.M."/>
            <person name="Feau N."/>
            <person name="Field M."/>
            <person name="Frey P."/>
            <person name="Gelhaye E."/>
            <person name="Goldberg J."/>
            <person name="Grabherr M.G."/>
            <person name="Kodira C.D."/>
            <person name="Kohler A."/>
            <person name="Kuees U."/>
            <person name="Lindquist E.A."/>
            <person name="Lucas S.M."/>
            <person name="Mago R."/>
            <person name="Mauceli E."/>
            <person name="Morin E."/>
            <person name="Murat C."/>
            <person name="Pangilinan J.L."/>
            <person name="Park R."/>
            <person name="Pearson M."/>
            <person name="Quesneville H."/>
            <person name="Rouhier N."/>
            <person name="Sakthikumar S."/>
            <person name="Salamov A.A."/>
            <person name="Schmutz J."/>
            <person name="Selles B."/>
            <person name="Shapiro H."/>
            <person name="Tanguay P."/>
            <person name="Tuskan G.A."/>
            <person name="Henrissat B."/>
            <person name="Van de Peer Y."/>
            <person name="Rouze P."/>
            <person name="Ellis J.G."/>
            <person name="Dodds P.N."/>
            <person name="Schein J.E."/>
            <person name="Zhong S."/>
            <person name="Hamelin R.C."/>
            <person name="Grigoriev I.V."/>
            <person name="Szabo L.J."/>
            <person name="Martin F."/>
        </authorList>
    </citation>
    <scope>NUCLEOTIDE SEQUENCE [LARGE SCALE GENOMIC DNA]</scope>
    <source>
        <strain evidence="8">98AG31 / pathotype 3-4-7</strain>
    </source>
</reference>
<evidence type="ECO:0000259" key="6">
    <source>
        <dbReference type="PROSITE" id="PS50157"/>
    </source>
</evidence>
<evidence type="ECO:0000256" key="1">
    <source>
        <dbReference type="ARBA" id="ARBA00022723"/>
    </source>
</evidence>
<accession>F4S133</accession>
<feature type="compositionally biased region" description="Basic residues" evidence="5">
    <location>
        <begin position="265"/>
        <end position="277"/>
    </location>
</feature>
<keyword evidence="8" id="KW-1185">Reference proteome</keyword>
<dbReference type="KEGG" id="mlr:MELLADRAFT_91976"/>
<evidence type="ECO:0000313" key="8">
    <source>
        <dbReference type="Proteomes" id="UP000001072"/>
    </source>
</evidence>
<dbReference type="Gene3D" id="3.30.160.60">
    <property type="entry name" value="Classic Zinc Finger"/>
    <property type="match status" value="2"/>
</dbReference>
<dbReference type="GO" id="GO:0000978">
    <property type="term" value="F:RNA polymerase II cis-regulatory region sequence-specific DNA binding"/>
    <property type="evidence" value="ECO:0007669"/>
    <property type="project" value="TreeGrafter"/>
</dbReference>
<dbReference type="Proteomes" id="UP000001072">
    <property type="component" value="Unassembled WGS sequence"/>
</dbReference>
<dbReference type="EMBL" id="GL883136">
    <property type="protein sequence ID" value="EGG01709.1"/>
    <property type="molecule type" value="Genomic_DNA"/>
</dbReference>
<feature type="region of interest" description="Disordered" evidence="5">
    <location>
        <begin position="251"/>
        <end position="295"/>
    </location>
</feature>
<dbReference type="OrthoDB" id="654211at2759"/>
<protein>
    <recommendedName>
        <fullName evidence="6">C2H2-type domain-containing protein</fullName>
    </recommendedName>
</protein>
<organism evidence="8">
    <name type="scientific">Melampsora larici-populina (strain 98AG31 / pathotype 3-4-7)</name>
    <name type="common">Poplar leaf rust fungus</name>
    <dbReference type="NCBI Taxonomy" id="747676"/>
    <lineage>
        <taxon>Eukaryota</taxon>
        <taxon>Fungi</taxon>
        <taxon>Dikarya</taxon>
        <taxon>Basidiomycota</taxon>
        <taxon>Pucciniomycotina</taxon>
        <taxon>Pucciniomycetes</taxon>
        <taxon>Pucciniales</taxon>
        <taxon>Melampsoraceae</taxon>
        <taxon>Melampsora</taxon>
    </lineage>
</organism>
<keyword evidence="2 4" id="KW-0863">Zinc-finger</keyword>
<dbReference type="InterPro" id="IPR036236">
    <property type="entry name" value="Znf_C2H2_sf"/>
</dbReference>
<evidence type="ECO:0000256" key="3">
    <source>
        <dbReference type="ARBA" id="ARBA00022833"/>
    </source>
</evidence>
<evidence type="ECO:0000256" key="2">
    <source>
        <dbReference type="ARBA" id="ARBA00022771"/>
    </source>
</evidence>
<dbReference type="eggNOG" id="KOG1721">
    <property type="taxonomic scope" value="Eukaryota"/>
</dbReference>
<dbReference type="RefSeq" id="XP_007415054.1">
    <property type="nucleotide sequence ID" value="XM_007414992.1"/>
</dbReference>